<dbReference type="InterPro" id="IPR007627">
    <property type="entry name" value="RNA_pol_sigma70_r2"/>
</dbReference>
<dbReference type="RefSeq" id="WP_131733775.1">
    <property type="nucleotide sequence ID" value="NZ_CAACYD010000005.1"/>
</dbReference>
<feature type="domain" description="RNA polymerase sigma-70 region 2" evidence="7">
    <location>
        <begin position="37"/>
        <end position="103"/>
    </location>
</feature>
<dbReference type="GO" id="GO:0016987">
    <property type="term" value="F:sigma factor activity"/>
    <property type="evidence" value="ECO:0007669"/>
    <property type="project" value="UniProtKB-KW"/>
</dbReference>
<protein>
    <submittedName>
        <fullName evidence="9">RNA polymerase sigma factor CnrH</fullName>
    </submittedName>
</protein>
<keyword evidence="5" id="KW-0804">Transcription</keyword>
<dbReference type="Pfam" id="PF08281">
    <property type="entry name" value="Sigma70_r4_2"/>
    <property type="match status" value="1"/>
</dbReference>
<evidence type="ECO:0000256" key="3">
    <source>
        <dbReference type="ARBA" id="ARBA00023082"/>
    </source>
</evidence>
<feature type="domain" description="RNA polymerase sigma factor 70 region 4 type 2" evidence="8">
    <location>
        <begin position="133"/>
        <end position="185"/>
    </location>
</feature>
<dbReference type="GeneID" id="60749376"/>
<feature type="region of interest" description="Disordered" evidence="6">
    <location>
        <begin position="188"/>
        <end position="212"/>
    </location>
</feature>
<evidence type="ECO:0000313" key="9">
    <source>
        <dbReference type="EMBL" id="VFA83011.1"/>
    </source>
</evidence>
<evidence type="ECO:0000256" key="1">
    <source>
        <dbReference type="ARBA" id="ARBA00010641"/>
    </source>
</evidence>
<dbReference type="InterPro" id="IPR039425">
    <property type="entry name" value="RNA_pol_sigma-70-like"/>
</dbReference>
<evidence type="ECO:0000256" key="4">
    <source>
        <dbReference type="ARBA" id="ARBA00023125"/>
    </source>
</evidence>
<dbReference type="NCBIfam" id="TIGR02937">
    <property type="entry name" value="sigma70-ECF"/>
    <property type="match status" value="1"/>
</dbReference>
<reference evidence="9 10" key="1">
    <citation type="submission" date="2019-02" db="EMBL/GenBank/DDBJ databases">
        <authorList>
            <consortium name="Pathogen Informatics"/>
        </authorList>
    </citation>
    <scope>NUCLEOTIDE SEQUENCE [LARGE SCALE GENOMIC DNA]</scope>
    <source>
        <strain evidence="9 10">3012STDY6756503</strain>
    </source>
</reference>
<dbReference type="PANTHER" id="PTHR43133">
    <property type="entry name" value="RNA POLYMERASE ECF-TYPE SIGMA FACTO"/>
    <property type="match status" value="1"/>
</dbReference>
<feature type="compositionally biased region" description="Basic and acidic residues" evidence="6">
    <location>
        <begin position="203"/>
        <end position="212"/>
    </location>
</feature>
<dbReference type="InterPro" id="IPR014284">
    <property type="entry name" value="RNA_pol_sigma-70_dom"/>
</dbReference>
<evidence type="ECO:0000256" key="5">
    <source>
        <dbReference type="ARBA" id="ARBA00023163"/>
    </source>
</evidence>
<dbReference type="SUPFAM" id="SSF88946">
    <property type="entry name" value="Sigma2 domain of RNA polymerase sigma factors"/>
    <property type="match status" value="1"/>
</dbReference>
<keyword evidence="4" id="KW-0238">DNA-binding</keyword>
<keyword evidence="2" id="KW-0805">Transcription regulation</keyword>
<dbReference type="InterPro" id="IPR013324">
    <property type="entry name" value="RNA_pol_sigma_r3/r4-like"/>
</dbReference>
<dbReference type="InterPro" id="IPR013325">
    <property type="entry name" value="RNA_pol_sigma_r2"/>
</dbReference>
<dbReference type="GO" id="GO:0003677">
    <property type="term" value="F:DNA binding"/>
    <property type="evidence" value="ECO:0007669"/>
    <property type="project" value="UniProtKB-KW"/>
</dbReference>
<keyword evidence="3" id="KW-0731">Sigma factor</keyword>
<name>A0ABD7V0J7_9ACTN</name>
<sequence length="212" mass="23754">MTLGDSAHSRSLDLGELGDDELAGAAAVGDMEAFGVLIRRVTPALAGYLRRMVGDAQTAEDLTQETLLYAWKGLPDFAFRSSFRTWVFSIAHRRAVDHHRRRRDVPFEHEHFAELEATGPIPSDEAERQELIDALRAELDHLPTTSRAAWWLKEVEGLTLVEISQVLRISTGSVRGHLQRSRKFLHTRLSPWDPGGRTPTQSIDERGGEVHA</sequence>
<evidence type="ECO:0000313" key="10">
    <source>
        <dbReference type="Proteomes" id="UP000360750"/>
    </source>
</evidence>
<proteinExistence type="inferred from homology"/>
<dbReference type="Proteomes" id="UP000360750">
    <property type="component" value="Unassembled WGS sequence"/>
</dbReference>
<dbReference type="InterPro" id="IPR036388">
    <property type="entry name" value="WH-like_DNA-bd_sf"/>
</dbReference>
<comment type="similarity">
    <text evidence="1">Belongs to the sigma-70 factor family. ECF subfamily.</text>
</comment>
<evidence type="ECO:0000256" key="2">
    <source>
        <dbReference type="ARBA" id="ARBA00023015"/>
    </source>
</evidence>
<organism evidence="9 10">
    <name type="scientific">Gordonia paraffinivorans</name>
    <dbReference type="NCBI Taxonomy" id="175628"/>
    <lineage>
        <taxon>Bacteria</taxon>
        <taxon>Bacillati</taxon>
        <taxon>Actinomycetota</taxon>
        <taxon>Actinomycetes</taxon>
        <taxon>Mycobacteriales</taxon>
        <taxon>Gordoniaceae</taxon>
        <taxon>Gordonia</taxon>
    </lineage>
</organism>
<evidence type="ECO:0000256" key="6">
    <source>
        <dbReference type="SAM" id="MobiDB-lite"/>
    </source>
</evidence>
<dbReference type="Pfam" id="PF04542">
    <property type="entry name" value="Sigma70_r2"/>
    <property type="match status" value="1"/>
</dbReference>
<dbReference type="SUPFAM" id="SSF88659">
    <property type="entry name" value="Sigma3 and sigma4 domains of RNA polymerase sigma factors"/>
    <property type="match status" value="1"/>
</dbReference>
<dbReference type="Gene3D" id="1.10.1740.10">
    <property type="match status" value="1"/>
</dbReference>
<dbReference type="InterPro" id="IPR013249">
    <property type="entry name" value="RNA_pol_sigma70_r4_t2"/>
</dbReference>
<accession>A0ABD7V0J7</accession>
<comment type="caution">
    <text evidence="9">The sequence shown here is derived from an EMBL/GenBank/DDBJ whole genome shotgun (WGS) entry which is preliminary data.</text>
</comment>
<dbReference type="PANTHER" id="PTHR43133:SF8">
    <property type="entry name" value="RNA POLYMERASE SIGMA FACTOR HI_1459-RELATED"/>
    <property type="match status" value="1"/>
</dbReference>
<evidence type="ECO:0000259" key="8">
    <source>
        <dbReference type="Pfam" id="PF08281"/>
    </source>
</evidence>
<dbReference type="EMBL" id="CAACYD010000005">
    <property type="protein sequence ID" value="VFA83011.1"/>
    <property type="molecule type" value="Genomic_DNA"/>
</dbReference>
<dbReference type="Gene3D" id="1.10.10.10">
    <property type="entry name" value="Winged helix-like DNA-binding domain superfamily/Winged helix DNA-binding domain"/>
    <property type="match status" value="1"/>
</dbReference>
<gene>
    <name evidence="9" type="primary">cnrH</name>
    <name evidence="9" type="ORF">NCTC8139_01348</name>
</gene>
<dbReference type="AlphaFoldDB" id="A0ABD7V0J7"/>
<evidence type="ECO:0000259" key="7">
    <source>
        <dbReference type="Pfam" id="PF04542"/>
    </source>
</evidence>